<protein>
    <submittedName>
        <fullName evidence="1">Uncharacterized protein</fullName>
    </submittedName>
</protein>
<keyword evidence="2" id="KW-1185">Reference proteome</keyword>
<gene>
    <name evidence="1" type="ORF">PXEA_LOCUS12014</name>
</gene>
<evidence type="ECO:0000313" key="2">
    <source>
        <dbReference type="Proteomes" id="UP000784294"/>
    </source>
</evidence>
<name>A0A3S5A9V4_9PLAT</name>
<comment type="caution">
    <text evidence="1">The sequence shown here is derived from an EMBL/GenBank/DDBJ whole genome shotgun (WGS) entry which is preliminary data.</text>
</comment>
<dbReference type="EMBL" id="CAAALY010037621">
    <property type="protein sequence ID" value="VEL18574.1"/>
    <property type="molecule type" value="Genomic_DNA"/>
</dbReference>
<dbReference type="AlphaFoldDB" id="A0A3S5A9V4"/>
<sequence>MAMIGCCHESDEAEREVRIVPPLTGSVPQTTFLELALESPHQLVVVDSSQFYFQASLPYRVLVGCPVDLRLRLSDTPQPLPASIAWAATSALSIPEVPTRPSDDGEADQARRDVVRRHLNLPQWAQLSLIGIEIRGPNVSLSFRL</sequence>
<organism evidence="1 2">
    <name type="scientific">Protopolystoma xenopodis</name>
    <dbReference type="NCBI Taxonomy" id="117903"/>
    <lineage>
        <taxon>Eukaryota</taxon>
        <taxon>Metazoa</taxon>
        <taxon>Spiralia</taxon>
        <taxon>Lophotrochozoa</taxon>
        <taxon>Platyhelminthes</taxon>
        <taxon>Monogenea</taxon>
        <taxon>Polyopisthocotylea</taxon>
        <taxon>Polystomatidea</taxon>
        <taxon>Polystomatidae</taxon>
        <taxon>Protopolystoma</taxon>
    </lineage>
</organism>
<reference evidence="1" key="1">
    <citation type="submission" date="2018-11" db="EMBL/GenBank/DDBJ databases">
        <authorList>
            <consortium name="Pathogen Informatics"/>
        </authorList>
    </citation>
    <scope>NUCLEOTIDE SEQUENCE</scope>
</reference>
<dbReference type="Proteomes" id="UP000784294">
    <property type="component" value="Unassembled WGS sequence"/>
</dbReference>
<proteinExistence type="predicted"/>
<evidence type="ECO:0000313" key="1">
    <source>
        <dbReference type="EMBL" id="VEL18574.1"/>
    </source>
</evidence>
<accession>A0A3S5A9V4</accession>